<dbReference type="EMBL" id="AM473236">
    <property type="protein sequence ID" value="CAN70621.1"/>
    <property type="molecule type" value="Genomic_DNA"/>
</dbReference>
<proteinExistence type="predicted"/>
<reference evidence="1" key="1">
    <citation type="journal article" date="2007" name="PLoS ONE">
        <title>The first genome sequence of an elite grapevine cultivar (Pinot noir Vitis vinifera L.): coping with a highly heterozygous genome.</title>
        <authorList>
            <person name="Velasco R."/>
            <person name="Zharkikh A."/>
            <person name="Troggio M."/>
            <person name="Cartwright D.A."/>
            <person name="Cestaro A."/>
            <person name="Pruss D."/>
            <person name="Pindo M."/>
            <person name="FitzGerald L.M."/>
            <person name="Vezzulli S."/>
            <person name="Reid J."/>
            <person name="Malacarne G."/>
            <person name="Iliev D."/>
            <person name="Coppola G."/>
            <person name="Wardell B."/>
            <person name="Micheletti D."/>
            <person name="Macalma T."/>
            <person name="Facci M."/>
            <person name="Mitchell J.T."/>
            <person name="Perazzolli M."/>
            <person name="Eldredge G."/>
            <person name="Gatto P."/>
            <person name="Oyzerski R."/>
            <person name="Moretto M."/>
            <person name="Gutin N."/>
            <person name="Stefanini M."/>
            <person name="Chen Y."/>
            <person name="Segala C."/>
            <person name="Davenport C."/>
            <person name="Dematte L."/>
            <person name="Mraz A."/>
            <person name="Battilana J."/>
            <person name="Stormo K."/>
            <person name="Costa F."/>
            <person name="Tao Q."/>
            <person name="Si-Ammour A."/>
            <person name="Harkins T."/>
            <person name="Lackey A."/>
            <person name="Perbost C."/>
            <person name="Taillon B."/>
            <person name="Stella A."/>
            <person name="Solovyev V."/>
            <person name="Fawcett J.A."/>
            <person name="Sterck L."/>
            <person name="Vandepoele K."/>
            <person name="Grando S.M."/>
            <person name="Toppo S."/>
            <person name="Moser C."/>
            <person name="Lanchbury J."/>
            <person name="Bogden R."/>
            <person name="Skolnick M."/>
            <person name="Sgaramella V."/>
            <person name="Bhatnagar S.K."/>
            <person name="Fontana P."/>
            <person name="Gutin A."/>
            <person name="Van de Peer Y."/>
            <person name="Salamini F."/>
            <person name="Viola R."/>
        </authorList>
    </citation>
    <scope>NUCLEOTIDE SEQUENCE</scope>
</reference>
<dbReference type="AlphaFoldDB" id="A5BW20"/>
<accession>A5BW20</accession>
<evidence type="ECO:0008006" key="2">
    <source>
        <dbReference type="Google" id="ProtNLM"/>
    </source>
</evidence>
<evidence type="ECO:0000313" key="1">
    <source>
        <dbReference type="EMBL" id="CAN70621.1"/>
    </source>
</evidence>
<protein>
    <recommendedName>
        <fullName evidence="2">Ubiquitin-like protease family profile domain-containing protein</fullName>
    </recommendedName>
</protein>
<gene>
    <name evidence="1" type="ORF">VITISV_030716</name>
</gene>
<sequence>MWFLVNSKGLRFGEDEFGLITSLSSGPIPRHNETTIYRLQQVLENRVSKYQGKKQQKGNIAHEAYSLVGFPYDFQVWVYETILIIGMKYANHFAKSCPRILNWSVTSTPRFIKLQQIFLDSNLSLCSLLKPTLEECQQDYYKYLNKLGLVNGVPPKILSQPTTPEHDTMGDLKDEDHQVEANAYVVATATMENKKKNDYSIPPSIEVKGQNESCATDNTKFSKFGTKGKDIGMDFNSWDDKFESVMQDKEYENHGHIDVKTNTKEITDIVVAEKHIIGMEKDDDVIFNPIIDIAKLFDTPTVSGNFSVYKNVKARWEKHAKKWNQFQMQADDILVDYINGLHLIPSMKWFEVDFIYVSINFQSMHWGLGVVHLVRGEYLCMTH</sequence>
<dbReference type="PANTHER" id="PTHR48449:SF1">
    <property type="entry name" value="DUF1985 DOMAIN-CONTAINING PROTEIN"/>
    <property type="match status" value="1"/>
</dbReference>
<name>A5BW20_VITVI</name>
<dbReference type="PANTHER" id="PTHR48449">
    <property type="entry name" value="DUF1985 DOMAIN-CONTAINING PROTEIN"/>
    <property type="match status" value="1"/>
</dbReference>
<organism evidence="1">
    <name type="scientific">Vitis vinifera</name>
    <name type="common">Grape</name>
    <dbReference type="NCBI Taxonomy" id="29760"/>
    <lineage>
        <taxon>Eukaryota</taxon>
        <taxon>Viridiplantae</taxon>
        <taxon>Streptophyta</taxon>
        <taxon>Embryophyta</taxon>
        <taxon>Tracheophyta</taxon>
        <taxon>Spermatophyta</taxon>
        <taxon>Magnoliopsida</taxon>
        <taxon>eudicotyledons</taxon>
        <taxon>Gunneridae</taxon>
        <taxon>Pentapetalae</taxon>
        <taxon>rosids</taxon>
        <taxon>Vitales</taxon>
        <taxon>Vitaceae</taxon>
        <taxon>Viteae</taxon>
        <taxon>Vitis</taxon>
    </lineage>
</organism>